<organism evidence="1 2">
    <name type="scientific">Sulfitobacter albidus</name>
    <dbReference type="NCBI Taxonomy" id="2829501"/>
    <lineage>
        <taxon>Bacteria</taxon>
        <taxon>Pseudomonadati</taxon>
        <taxon>Pseudomonadota</taxon>
        <taxon>Alphaproteobacteria</taxon>
        <taxon>Rhodobacterales</taxon>
        <taxon>Roseobacteraceae</taxon>
        <taxon>Sulfitobacter</taxon>
    </lineage>
</organism>
<name>A0A975PPD4_9RHOB</name>
<keyword evidence="2" id="KW-1185">Reference proteome</keyword>
<evidence type="ECO:0000313" key="2">
    <source>
        <dbReference type="Proteomes" id="UP000683291"/>
    </source>
</evidence>
<reference evidence="1" key="1">
    <citation type="submission" date="2021-04" db="EMBL/GenBank/DDBJ databases">
        <title>Complete genome sequence for Sulfitobacter sp. strain JK7-1.</title>
        <authorList>
            <person name="Park S.-J."/>
        </authorList>
    </citation>
    <scope>NUCLEOTIDE SEQUENCE</scope>
    <source>
        <strain evidence="1">JK7-1</strain>
    </source>
</reference>
<protein>
    <submittedName>
        <fullName evidence="1">Uncharacterized protein</fullName>
    </submittedName>
</protein>
<dbReference type="EMBL" id="CP073585">
    <property type="protein sequence ID" value="QUJ78411.1"/>
    <property type="molecule type" value="Genomic_DNA"/>
</dbReference>
<proteinExistence type="predicted"/>
<dbReference type="AlphaFoldDB" id="A0A975PPD4"/>
<sequence length="60" mass="6821">MIKYIHPDGRHCYRALHTVEAIYTDDAGKLVSRARTADGSGTYTFEIREFEVLTPGVLYD</sequence>
<gene>
    <name evidence="1" type="ORF">KDD17_18410</name>
</gene>
<evidence type="ECO:0000313" key="1">
    <source>
        <dbReference type="EMBL" id="QUJ78411.1"/>
    </source>
</evidence>
<dbReference type="Proteomes" id="UP000683291">
    <property type="component" value="Chromosome pJK7-1-4"/>
</dbReference>
<accession>A0A975PPD4</accession>
<dbReference type="KEGG" id="sual:KDD17_18410"/>
<dbReference type="RefSeq" id="WP_212706603.1">
    <property type="nucleotide sequence ID" value="NZ_CP073585.1"/>
</dbReference>